<dbReference type="InterPro" id="IPR000242">
    <property type="entry name" value="PTP_cat"/>
</dbReference>
<evidence type="ECO:0000259" key="1">
    <source>
        <dbReference type="PROSITE" id="PS50055"/>
    </source>
</evidence>
<dbReference type="InterPro" id="IPR003595">
    <property type="entry name" value="Tyr_Pase_cat"/>
</dbReference>
<dbReference type="OrthoDB" id="10253954at2759"/>
<dbReference type="Proteomes" id="UP000230423">
    <property type="component" value="Unassembled WGS sequence"/>
</dbReference>
<dbReference type="InterPro" id="IPR016130">
    <property type="entry name" value="Tyr_Pase_AS"/>
</dbReference>
<evidence type="ECO:0000313" key="4">
    <source>
        <dbReference type="Proteomes" id="UP000230423"/>
    </source>
</evidence>
<evidence type="ECO:0000259" key="2">
    <source>
        <dbReference type="PROSITE" id="PS50056"/>
    </source>
</evidence>
<dbReference type="AlphaFoldDB" id="A0A2G9USX5"/>
<organism evidence="3 4">
    <name type="scientific">Teladorsagia circumcincta</name>
    <name type="common">Brown stomach worm</name>
    <name type="synonym">Ostertagia circumcincta</name>
    <dbReference type="NCBI Taxonomy" id="45464"/>
    <lineage>
        <taxon>Eukaryota</taxon>
        <taxon>Metazoa</taxon>
        <taxon>Ecdysozoa</taxon>
        <taxon>Nematoda</taxon>
        <taxon>Chromadorea</taxon>
        <taxon>Rhabditida</taxon>
        <taxon>Rhabditina</taxon>
        <taxon>Rhabditomorpha</taxon>
        <taxon>Strongyloidea</taxon>
        <taxon>Trichostrongylidae</taxon>
        <taxon>Teladorsagia</taxon>
    </lineage>
</organism>
<dbReference type="Gene3D" id="3.90.190.10">
    <property type="entry name" value="Protein tyrosine phosphatase superfamily"/>
    <property type="match status" value="1"/>
</dbReference>
<dbReference type="PANTHER" id="PTHR46163:SF5">
    <property type="entry name" value="TYROSINE-PROTEIN PHOSPHATASE"/>
    <property type="match status" value="1"/>
</dbReference>
<protein>
    <submittedName>
        <fullName evidence="3">Protein-tyrosine phosphatase</fullName>
    </submittedName>
</protein>
<evidence type="ECO:0000313" key="3">
    <source>
        <dbReference type="EMBL" id="PIO73339.1"/>
    </source>
</evidence>
<accession>A0A2G9USX5</accession>
<dbReference type="Pfam" id="PF00102">
    <property type="entry name" value="Y_phosphatase"/>
    <property type="match status" value="1"/>
</dbReference>
<feature type="domain" description="Tyrosine-protein phosphatase" evidence="1">
    <location>
        <begin position="35"/>
        <end position="121"/>
    </location>
</feature>
<dbReference type="PROSITE" id="PS00383">
    <property type="entry name" value="TYR_PHOSPHATASE_1"/>
    <property type="match status" value="1"/>
</dbReference>
<gene>
    <name evidence="3" type="ORF">TELCIR_04694</name>
</gene>
<name>A0A2G9USX5_TELCI</name>
<dbReference type="InterPro" id="IPR029021">
    <property type="entry name" value="Prot-tyrosine_phosphatase-like"/>
</dbReference>
<dbReference type="InterPro" id="IPR000387">
    <property type="entry name" value="Tyr_Pase_dom"/>
</dbReference>
<dbReference type="PROSITE" id="PS50056">
    <property type="entry name" value="TYR_PHOSPHATASE_2"/>
    <property type="match status" value="1"/>
</dbReference>
<feature type="domain" description="Tyrosine specific protein phosphatases" evidence="2">
    <location>
        <begin position="66"/>
        <end position="112"/>
    </location>
</feature>
<keyword evidence="4" id="KW-1185">Reference proteome</keyword>
<dbReference type="PROSITE" id="PS50055">
    <property type="entry name" value="TYR_PHOSPHATASE_PTP"/>
    <property type="match status" value="1"/>
</dbReference>
<dbReference type="GO" id="GO:0004725">
    <property type="term" value="F:protein tyrosine phosphatase activity"/>
    <property type="evidence" value="ECO:0007669"/>
    <property type="project" value="InterPro"/>
</dbReference>
<reference evidence="3 4" key="1">
    <citation type="submission" date="2015-09" db="EMBL/GenBank/DDBJ databases">
        <title>Draft genome of the parasitic nematode Teladorsagia circumcincta isolate WARC Sus (inbred).</title>
        <authorList>
            <person name="Mitreva M."/>
        </authorList>
    </citation>
    <scope>NUCLEOTIDE SEQUENCE [LARGE SCALE GENOMIC DNA]</scope>
    <source>
        <strain evidence="3 4">S</strain>
    </source>
</reference>
<dbReference type="EMBL" id="KZ345475">
    <property type="protein sequence ID" value="PIO73339.1"/>
    <property type="molecule type" value="Genomic_DNA"/>
</dbReference>
<proteinExistence type="predicted"/>
<dbReference type="PRINTS" id="PR00700">
    <property type="entry name" value="PRTYPHPHTASE"/>
</dbReference>
<sequence length="150" mass="17114">MTASEFNFPFETNAIVEVTNLDVSVPGCPPHSCVHYHWVDWPDRGVPQADLAPLYLLHEFVNKKSPIIIHCSAGIGRTGSMVLIQYAMEVLERGEPLRPMNIYLEQNEQQYLYVHQVLLNYLQKTGTLPQSLDPALESFKKAYHKLTRGF</sequence>
<dbReference type="PANTHER" id="PTHR46163">
    <property type="entry name" value="TYROSINE-PROTEIN PHOSPHATASE-RELATED"/>
    <property type="match status" value="1"/>
</dbReference>
<dbReference type="SUPFAM" id="SSF52799">
    <property type="entry name" value="(Phosphotyrosine protein) phosphatases II"/>
    <property type="match status" value="1"/>
</dbReference>
<dbReference type="SMART" id="SM00404">
    <property type="entry name" value="PTPc_motif"/>
    <property type="match status" value="1"/>
</dbReference>
<dbReference type="InterPro" id="IPR052782">
    <property type="entry name" value="Oocyte-zygote_transition_reg"/>
</dbReference>